<feature type="domain" description="Major facilitator superfamily (MFS) profile" evidence="7">
    <location>
        <begin position="19"/>
        <end position="478"/>
    </location>
</feature>
<feature type="transmembrane region" description="Helical" evidence="6">
    <location>
        <begin position="159"/>
        <end position="177"/>
    </location>
</feature>
<sequence>MEEYEKILKDIRPFGPFQVRVFVLVSMFETPLAWAMLLPMFTSASPDFVCETESNNSQSINSSEALHNGSTATANQTKCQPADSFTSIVTEWQLHGDNKSIPDHITSLQMAGVLVGALVTGQLADLLGRKKVLYSEYFLLLILWLASAFMPTWQLYAAARFFVGALVGGCLVVNFVLPLEFVTPAWRTFCGCIGFWAVGLITLSGLAFLLRDWRHLTMTTAAISVPMLFSWWFVSESPRWLISRGRIAEAKNILETAARLNKRPVPDFSGLERVVQIEDLKRQEQKKYFYWHLFSSCSMARGTLILMYGWFVSSAVYYGMNFNVKNLAGDRYLNALISGLVEIPAVIFVVCIHNRLGRRKTVALLMLLAGLFTFSILIIDLTGNLQNLNTLVVVFAMVGKFGISGGWAATQVFSAETFPTVVRNIGVGACSMAARIGGIVAPQLVLLGKENRAVPFTIFGVFALVCCCLMLLLPETVRVSLPDFLSYKIRVDTPLDDLNCQCDAPLSDKRSGIKEIGDNFDALDDVRLPLSEKESPD</sequence>
<feature type="transmembrane region" description="Helical" evidence="6">
    <location>
        <begin position="391"/>
        <end position="409"/>
    </location>
</feature>
<feature type="region of interest" description="Disordered" evidence="5">
    <location>
        <begin position="59"/>
        <end position="78"/>
    </location>
</feature>
<comment type="caution">
    <text evidence="8">The sequence shown here is derived from an EMBL/GenBank/DDBJ whole genome shotgun (WGS) entry which is preliminary data.</text>
</comment>
<dbReference type="EMBL" id="JACVVK020000500">
    <property type="protein sequence ID" value="KAK7469872.1"/>
    <property type="molecule type" value="Genomic_DNA"/>
</dbReference>
<feature type="transmembrane region" description="Helical" evidence="6">
    <location>
        <begin position="289"/>
        <end position="312"/>
    </location>
</feature>
<keyword evidence="3 6" id="KW-1133">Transmembrane helix</keyword>
<evidence type="ECO:0000256" key="4">
    <source>
        <dbReference type="ARBA" id="ARBA00023136"/>
    </source>
</evidence>
<evidence type="ECO:0000313" key="8">
    <source>
        <dbReference type="EMBL" id="KAK7469872.1"/>
    </source>
</evidence>
<dbReference type="PROSITE" id="PS00217">
    <property type="entry name" value="SUGAR_TRANSPORT_2"/>
    <property type="match status" value="1"/>
</dbReference>
<feature type="transmembrane region" description="Helical" evidence="6">
    <location>
        <begin position="216"/>
        <end position="234"/>
    </location>
</feature>
<name>A0ABD0JCL6_9CAEN</name>
<feature type="transmembrane region" description="Helical" evidence="6">
    <location>
        <begin position="189"/>
        <end position="210"/>
    </location>
</feature>
<feature type="transmembrane region" description="Helical" evidence="6">
    <location>
        <begin position="21"/>
        <end position="41"/>
    </location>
</feature>
<dbReference type="PROSITE" id="PS50850">
    <property type="entry name" value="MFS"/>
    <property type="match status" value="1"/>
</dbReference>
<protein>
    <recommendedName>
        <fullName evidence="7">Major facilitator superfamily (MFS) profile domain-containing protein</fullName>
    </recommendedName>
</protein>
<feature type="transmembrane region" description="Helical" evidence="6">
    <location>
        <begin position="362"/>
        <end position="379"/>
    </location>
</feature>
<evidence type="ECO:0000256" key="2">
    <source>
        <dbReference type="ARBA" id="ARBA00022692"/>
    </source>
</evidence>
<gene>
    <name evidence="8" type="ORF">BaRGS_00036092</name>
</gene>
<keyword evidence="4 6" id="KW-0472">Membrane</keyword>
<dbReference type="AlphaFoldDB" id="A0ABD0JCL6"/>
<dbReference type="Gene3D" id="1.20.1250.20">
    <property type="entry name" value="MFS general substrate transporter like domains"/>
    <property type="match status" value="1"/>
</dbReference>
<reference evidence="8 9" key="1">
    <citation type="journal article" date="2023" name="Sci. Data">
        <title>Genome assembly of the Korean intertidal mud-creeper Batillaria attramentaria.</title>
        <authorList>
            <person name="Patra A.K."/>
            <person name="Ho P.T."/>
            <person name="Jun S."/>
            <person name="Lee S.J."/>
            <person name="Kim Y."/>
            <person name="Won Y.J."/>
        </authorList>
    </citation>
    <scope>NUCLEOTIDE SEQUENCE [LARGE SCALE GENOMIC DNA]</scope>
    <source>
        <strain evidence="8">Wonlab-2016</strain>
    </source>
</reference>
<dbReference type="PANTHER" id="PTHR24064">
    <property type="entry name" value="SOLUTE CARRIER FAMILY 22 MEMBER"/>
    <property type="match status" value="1"/>
</dbReference>
<dbReference type="Proteomes" id="UP001519460">
    <property type="component" value="Unassembled WGS sequence"/>
</dbReference>
<dbReference type="PROSITE" id="PS00216">
    <property type="entry name" value="SUGAR_TRANSPORT_1"/>
    <property type="match status" value="1"/>
</dbReference>
<organism evidence="8 9">
    <name type="scientific">Batillaria attramentaria</name>
    <dbReference type="NCBI Taxonomy" id="370345"/>
    <lineage>
        <taxon>Eukaryota</taxon>
        <taxon>Metazoa</taxon>
        <taxon>Spiralia</taxon>
        <taxon>Lophotrochozoa</taxon>
        <taxon>Mollusca</taxon>
        <taxon>Gastropoda</taxon>
        <taxon>Caenogastropoda</taxon>
        <taxon>Sorbeoconcha</taxon>
        <taxon>Cerithioidea</taxon>
        <taxon>Batillariidae</taxon>
        <taxon>Batillaria</taxon>
    </lineage>
</organism>
<comment type="subcellular location">
    <subcellularLocation>
        <location evidence="1">Membrane</location>
        <topology evidence="1">Multi-pass membrane protein</topology>
    </subcellularLocation>
</comment>
<evidence type="ECO:0000259" key="7">
    <source>
        <dbReference type="PROSITE" id="PS50850"/>
    </source>
</evidence>
<evidence type="ECO:0000256" key="1">
    <source>
        <dbReference type="ARBA" id="ARBA00004141"/>
    </source>
</evidence>
<feature type="transmembrane region" description="Helical" evidence="6">
    <location>
        <begin position="332"/>
        <end position="350"/>
    </location>
</feature>
<dbReference type="InterPro" id="IPR005829">
    <property type="entry name" value="Sugar_transporter_CS"/>
</dbReference>
<dbReference type="CDD" id="cd17317">
    <property type="entry name" value="MFS_SLC22"/>
    <property type="match status" value="1"/>
</dbReference>
<dbReference type="InterPro" id="IPR005828">
    <property type="entry name" value="MFS_sugar_transport-like"/>
</dbReference>
<dbReference type="GO" id="GO:0016020">
    <property type="term" value="C:membrane"/>
    <property type="evidence" value="ECO:0007669"/>
    <property type="project" value="UniProtKB-SubCell"/>
</dbReference>
<evidence type="ECO:0000256" key="6">
    <source>
        <dbReference type="SAM" id="Phobius"/>
    </source>
</evidence>
<evidence type="ECO:0000313" key="9">
    <source>
        <dbReference type="Proteomes" id="UP001519460"/>
    </source>
</evidence>
<feature type="transmembrane region" description="Helical" evidence="6">
    <location>
        <begin position="421"/>
        <end position="441"/>
    </location>
</feature>
<feature type="transmembrane region" description="Helical" evidence="6">
    <location>
        <begin position="108"/>
        <end position="127"/>
    </location>
</feature>
<dbReference type="InterPro" id="IPR036259">
    <property type="entry name" value="MFS_trans_sf"/>
</dbReference>
<feature type="transmembrane region" description="Helical" evidence="6">
    <location>
        <begin position="453"/>
        <end position="473"/>
    </location>
</feature>
<evidence type="ECO:0000256" key="5">
    <source>
        <dbReference type="SAM" id="MobiDB-lite"/>
    </source>
</evidence>
<dbReference type="SUPFAM" id="SSF103473">
    <property type="entry name" value="MFS general substrate transporter"/>
    <property type="match status" value="1"/>
</dbReference>
<keyword evidence="9" id="KW-1185">Reference proteome</keyword>
<evidence type="ECO:0000256" key="3">
    <source>
        <dbReference type="ARBA" id="ARBA00022989"/>
    </source>
</evidence>
<feature type="compositionally biased region" description="Polar residues" evidence="5">
    <location>
        <begin position="64"/>
        <end position="78"/>
    </location>
</feature>
<dbReference type="InterPro" id="IPR020846">
    <property type="entry name" value="MFS_dom"/>
</dbReference>
<accession>A0ABD0JCL6</accession>
<proteinExistence type="predicted"/>
<keyword evidence="2 6" id="KW-0812">Transmembrane</keyword>
<feature type="transmembrane region" description="Helical" evidence="6">
    <location>
        <begin position="134"/>
        <end position="153"/>
    </location>
</feature>
<dbReference type="Pfam" id="PF00083">
    <property type="entry name" value="Sugar_tr"/>
    <property type="match status" value="1"/>
</dbReference>